<dbReference type="SUPFAM" id="SSF53474">
    <property type="entry name" value="alpha/beta-Hydrolases"/>
    <property type="match status" value="1"/>
</dbReference>
<dbReference type="SUPFAM" id="SSF53901">
    <property type="entry name" value="Thiolase-like"/>
    <property type="match status" value="1"/>
</dbReference>
<feature type="domain" description="Carrier" evidence="6">
    <location>
        <begin position="1772"/>
        <end position="1847"/>
    </location>
</feature>
<dbReference type="SMART" id="SM00823">
    <property type="entry name" value="PKS_PP"/>
    <property type="match status" value="1"/>
</dbReference>
<dbReference type="EC" id="2.3.1.41" evidence="9"/>
<dbReference type="SUPFAM" id="SSF52151">
    <property type="entry name" value="FabD/lysophospholipase-like"/>
    <property type="match status" value="1"/>
</dbReference>
<dbReference type="InterPro" id="IPR057326">
    <property type="entry name" value="KR_dom"/>
</dbReference>
<dbReference type="Gene3D" id="3.30.70.250">
    <property type="entry name" value="Malonyl-CoA ACP transacylase, ACP-binding"/>
    <property type="match status" value="1"/>
</dbReference>
<feature type="region of interest" description="Disordered" evidence="5">
    <location>
        <begin position="1740"/>
        <end position="1762"/>
    </location>
</feature>
<dbReference type="InterPro" id="IPR029058">
    <property type="entry name" value="AB_hydrolase_fold"/>
</dbReference>
<dbReference type="EMBL" id="SRRZ01000038">
    <property type="protein sequence ID" value="NQE34731.1"/>
    <property type="molecule type" value="Genomic_DNA"/>
</dbReference>
<dbReference type="InterPro" id="IPR001227">
    <property type="entry name" value="Ac_transferase_dom_sf"/>
</dbReference>
<feature type="compositionally biased region" description="Basic and acidic residues" evidence="5">
    <location>
        <begin position="1740"/>
        <end position="1755"/>
    </location>
</feature>
<feature type="region of interest" description="N-terminal hotdog fold" evidence="4">
    <location>
        <begin position="1387"/>
        <end position="1509"/>
    </location>
</feature>
<evidence type="ECO:0000313" key="10">
    <source>
        <dbReference type="Proteomes" id="UP000702425"/>
    </source>
</evidence>
<dbReference type="InterPro" id="IPR049490">
    <property type="entry name" value="C883_1060-like_KR_N"/>
</dbReference>
<dbReference type="CDD" id="cd08953">
    <property type="entry name" value="KR_2_SDR_x"/>
    <property type="match status" value="1"/>
</dbReference>
<feature type="domain" description="PKS/mFAS DH" evidence="8">
    <location>
        <begin position="1387"/>
        <end position="1665"/>
    </location>
</feature>
<dbReference type="Gene3D" id="3.40.50.720">
    <property type="entry name" value="NAD(P)-binding Rossmann-like Domain"/>
    <property type="match status" value="1"/>
</dbReference>
<dbReference type="PROSITE" id="PS00012">
    <property type="entry name" value="PHOSPHOPANTETHEINE"/>
    <property type="match status" value="1"/>
</dbReference>
<dbReference type="Gene3D" id="3.10.129.110">
    <property type="entry name" value="Polyketide synthase dehydratase"/>
    <property type="match status" value="1"/>
</dbReference>
<dbReference type="Pfam" id="PF00550">
    <property type="entry name" value="PP-binding"/>
    <property type="match status" value="1"/>
</dbReference>
<dbReference type="Pfam" id="PF21394">
    <property type="entry name" value="Beta-ketacyl_N"/>
    <property type="match status" value="1"/>
</dbReference>
<evidence type="ECO:0000259" key="8">
    <source>
        <dbReference type="PROSITE" id="PS52019"/>
    </source>
</evidence>
<dbReference type="Proteomes" id="UP000702425">
    <property type="component" value="Unassembled WGS sequence"/>
</dbReference>
<dbReference type="PANTHER" id="PTHR43775:SF51">
    <property type="entry name" value="INACTIVE PHENOLPHTHIOCEROL SYNTHESIS POLYKETIDE SYNTHASE TYPE I PKS1-RELATED"/>
    <property type="match status" value="1"/>
</dbReference>
<dbReference type="InterPro" id="IPR036736">
    <property type="entry name" value="ACP-like_sf"/>
</dbReference>
<dbReference type="Gene3D" id="3.40.50.1820">
    <property type="entry name" value="alpha/beta hydrolase"/>
    <property type="match status" value="1"/>
</dbReference>
<dbReference type="InterPro" id="IPR018201">
    <property type="entry name" value="Ketoacyl_synth_AS"/>
</dbReference>
<evidence type="ECO:0000259" key="6">
    <source>
        <dbReference type="PROSITE" id="PS50075"/>
    </source>
</evidence>
<dbReference type="InterPro" id="IPR016035">
    <property type="entry name" value="Acyl_Trfase/lysoPLipase"/>
</dbReference>
<dbReference type="Pfam" id="PF08659">
    <property type="entry name" value="KR"/>
    <property type="match status" value="1"/>
</dbReference>
<dbReference type="InterPro" id="IPR014030">
    <property type="entry name" value="Ketoacyl_synth_N"/>
</dbReference>
<evidence type="ECO:0000313" key="9">
    <source>
        <dbReference type="EMBL" id="NQE34731.1"/>
    </source>
</evidence>
<dbReference type="InterPro" id="IPR042104">
    <property type="entry name" value="PKS_dehydratase_sf"/>
</dbReference>
<evidence type="ECO:0000256" key="1">
    <source>
        <dbReference type="ARBA" id="ARBA00022450"/>
    </source>
</evidence>
<name>A0ABX2CWR1_9CYAN</name>
<evidence type="ECO:0000256" key="5">
    <source>
        <dbReference type="SAM" id="MobiDB-lite"/>
    </source>
</evidence>
<keyword evidence="10" id="KW-1185">Reference proteome</keyword>
<dbReference type="InterPro" id="IPR020806">
    <property type="entry name" value="PKS_PP-bd"/>
</dbReference>
<keyword evidence="3 9" id="KW-0808">Transferase</keyword>
<dbReference type="InterPro" id="IPR020841">
    <property type="entry name" value="PKS_Beta-ketoAc_synthase_dom"/>
</dbReference>
<dbReference type="CDD" id="cd00833">
    <property type="entry name" value="PKS"/>
    <property type="match status" value="1"/>
</dbReference>
<dbReference type="PROSITE" id="PS52019">
    <property type="entry name" value="PKS_MFAS_DH"/>
    <property type="match status" value="1"/>
</dbReference>
<dbReference type="SMART" id="SM00826">
    <property type="entry name" value="PKS_DH"/>
    <property type="match status" value="1"/>
</dbReference>
<dbReference type="SMART" id="SM00825">
    <property type="entry name" value="PKS_KS"/>
    <property type="match status" value="1"/>
</dbReference>
<feature type="active site" description="Proton donor; for dehydratase activity" evidence="4">
    <location>
        <position position="1585"/>
    </location>
</feature>
<evidence type="ECO:0000259" key="7">
    <source>
        <dbReference type="PROSITE" id="PS52004"/>
    </source>
</evidence>
<dbReference type="Gene3D" id="3.40.366.10">
    <property type="entry name" value="Malonyl-Coenzyme A Acyl Carrier Protein, domain 2"/>
    <property type="match status" value="1"/>
</dbReference>
<keyword evidence="9" id="KW-0012">Acyltransferase</keyword>
<dbReference type="SUPFAM" id="SSF47336">
    <property type="entry name" value="ACP-like"/>
    <property type="match status" value="1"/>
</dbReference>
<protein>
    <submittedName>
        <fullName evidence="9">Phthiocerol synthesis polyketide synthase type I PpsE</fullName>
        <ecNumber evidence="9">2.3.1.41</ecNumber>
    </submittedName>
</protein>
<dbReference type="SMART" id="SM00827">
    <property type="entry name" value="PKS_AT"/>
    <property type="match status" value="1"/>
</dbReference>
<dbReference type="Pfam" id="PF00109">
    <property type="entry name" value="ketoacyl-synt"/>
    <property type="match status" value="1"/>
</dbReference>
<dbReference type="Gene3D" id="3.40.47.10">
    <property type="match status" value="1"/>
</dbReference>
<dbReference type="Gene3D" id="1.10.1200.10">
    <property type="entry name" value="ACP-like"/>
    <property type="match status" value="1"/>
</dbReference>
<organism evidence="9 10">
    <name type="scientific">Microcoleus asticus IPMA8</name>
    <dbReference type="NCBI Taxonomy" id="2563858"/>
    <lineage>
        <taxon>Bacteria</taxon>
        <taxon>Bacillati</taxon>
        <taxon>Cyanobacteriota</taxon>
        <taxon>Cyanophyceae</taxon>
        <taxon>Oscillatoriophycideae</taxon>
        <taxon>Oscillatoriales</taxon>
        <taxon>Microcoleaceae</taxon>
        <taxon>Microcoleus</taxon>
        <taxon>Microcoleus asticus</taxon>
    </lineage>
</organism>
<dbReference type="InterPro" id="IPR050091">
    <property type="entry name" value="PKS_NRPS_Biosynth_Enz"/>
</dbReference>
<dbReference type="Gene3D" id="3.30.70.3290">
    <property type="match status" value="1"/>
</dbReference>
<dbReference type="SMART" id="SM00822">
    <property type="entry name" value="PKS_KR"/>
    <property type="match status" value="1"/>
</dbReference>
<dbReference type="Pfam" id="PF00975">
    <property type="entry name" value="Thioesterase"/>
    <property type="match status" value="1"/>
</dbReference>
<evidence type="ECO:0000256" key="3">
    <source>
        <dbReference type="ARBA" id="ARBA00022679"/>
    </source>
</evidence>
<dbReference type="InterPro" id="IPR009081">
    <property type="entry name" value="PP-bd_ACP"/>
</dbReference>
<dbReference type="SUPFAM" id="SSF51735">
    <property type="entry name" value="NAD(P)-binding Rossmann-fold domains"/>
    <property type="match status" value="2"/>
</dbReference>
<dbReference type="RefSeq" id="WP_172187527.1">
    <property type="nucleotide sequence ID" value="NZ_CAWPPK010000250.1"/>
</dbReference>
<feature type="active site" description="Proton acceptor; for dehydratase activity" evidence="4">
    <location>
        <position position="1418"/>
    </location>
</feature>
<keyword evidence="2" id="KW-0597">Phosphoprotein</keyword>
<dbReference type="PROSITE" id="PS00606">
    <property type="entry name" value="KS3_1"/>
    <property type="match status" value="1"/>
</dbReference>
<gene>
    <name evidence="9" type="primary">ppsE_2</name>
    <name evidence="9" type="ORF">E5S67_02459</name>
</gene>
<sequence length="2127" mass="235865">MNSSKNDIRESDIAIIAMSGRFPGAKNIDTFWENLRLGVESISWFSDEELLMNGVPPELLQNPNYVRASAVLDDIEFFDANFFGFNPKDAEILDPQQRLFLECAWGALEQAGYHPQTYAGSIGVYAGLRASDYLLKNLYLNPAVSRTVSAYQLMLATDKDLLPTRVAYKLNFTGPAVNIQTACSTSLVAVHMACQSLLNGECDMALAGAVTIRIPQKEGYLYQEGMIASPDGHCRAFDAKAQGTLAGNGVGIVMLKRATDALADGDYIHAIIKGSAINNDGTNKIGFTAPSVEGQAAVIGEAQAIAGIDAETITYIEAHGTGTELGDPIEIAALTKAFYNSTKKKHFCAIGSVKTNIGHLDTAAGMAGLIKTVLALKHKQIPPTLHFESPNPTIDFANSPFYVNTKLSEWKTNGEPRRAGVSSFGIGGTNAHIVLEEAPVLDPRTPDETKSKRPYQLLVLSAKTSSALDTATKNLTEYFKQNPELNLADIASTLSVGRQAFEHRRILVCSELDEAVTTLPEQLLTNHTKSSTPSVIFMFSGQGSQYVNMAREIYLTEAIFREQIDRCAELLQPELGLDLRDIIYPSPDRTEEATKQLQQTAITQPALFTIEYALAKLWESWGIQPQGFIGHSIGEYVAACLAGVFSLEDALCLVAARGRMMQQLPPGAMLSVPLAPEALEALLGVELSVAAINEPCRCVVSGTMEAVANLLHQLGEQGIECIRLRTSHAFHSQMMEPILKPFAQRVKQVNLNPPQIPYLSNVTGKWITAAQATDPDYWAEHLRHTVQFALSMEELLKEPDQILLEVGPGKTLSTLVKRHPNKVASQVVLSSTRHPQQSGSDVAFLLNTLGQLWLAGVKVDWSGFYAQEQRYRVPLPTYPFERQRYWISPQKQVDSIGLEQEKLNVASALGKKPDIADWFYIPSWKRSPLLAHQQGETSILGNILAFTDECGLGEELVQRLAQEGHPVVVVKVGESFIKQSDYLYILNPGQSNDYDTLLSELRALNLLPNSIIHLLSVTQKDCAEFNWEWVDKAQDFGFYSLLYLAQALGKQNFTDECQLTIVSNNMQEVAGEEWLCPEKATLIGPVKVIPREYSNITCLSVDIVMPQSTHKKEILLDQLLHELKAKSEDSVIAYRGNYRLVQTYDPVRLEQSGNEISQLREGGVYLITGGLGGIGFVLAEHLANTIRAKLILTGRSGFPDRSEWKQWLDTHDEQDEISRKIRKIEKLEANGSEVLIVCADLANQLQMQEKIAKAMDSFGKINGVIHTAGVPAGGVIQLKTLEMASGTLAAKVKGTLVLDSIFKDMQLDWFVLCSSLTSIVGGFGQVDYCAANAFLDSFAHYKTNRDGTKTISINWDTWQEVGMAVEAAKRLASGAKFSPAQLKEVTHPLFDQCIVEGEEQAIYITQFSVNKHWVLNEHRLMGKATLPGTAYLEMVRAAFENHAHTGAMELREVFLMKPLVVEEDEEKEVRTLLKKRGDGWEFSIISRSEAELTWQEHARGEIFTLEAESPQIYDIEEIEARCNEREITLTELGKPSQTGDLKFGPRWEIFRHKKIGENRGVAIFELPEAFVADVNSYKLHPALLDGAINFLSATDEGLYLPFSFQKLRIKQPLPAKVYSYMRYTKNQQFSKETLKFDITIMDEHGRELMEIEEYTLRKFAPDPKDNKANTEEIARAALPNFSPSEKSFGTATPAPLFQQLLKHGLLPTEGVEVFHRILCNSISQILVSTQGLETEIKQAKGEKRLKQRQDLEESVRSQSRSSRPALMNAYVAPRNEMEQIIAQIWQDFLGIESIGIYDDFFELGGDSLLGIQLTSKLSKTLQKKISPNSLLNAPTIATLAEFLEMTNSSSATAKEKNRRLNSSLLVQLHKGSSQKQPFFLIHPVGGSVYSYRYLAYNLEADLPVYGLQARGLDGEGEPLTQIEEMAKSYLGLLQTVQPVGPYHLGGWSLGGLVAFEIAQQLHQQGQEVSNLVMIDSFTPTAAKISSEIDEVSLVADFASYTGNVVGQEFSVSVAELKQLNPEEQLQYILVQARKFGVLPPEIGSEQIRHRLEVFKANSQAMARYTPQPYLGRITFFCADESMKQNQDPSLGWASVAAGSIITHNMPGNHYSIIESEILTKKLRTYLN</sequence>
<dbReference type="InterPro" id="IPR014043">
    <property type="entry name" value="Acyl_transferase_dom"/>
</dbReference>
<evidence type="ECO:0000256" key="2">
    <source>
        <dbReference type="ARBA" id="ARBA00022553"/>
    </source>
</evidence>
<dbReference type="GO" id="GO:0004315">
    <property type="term" value="F:3-oxoacyl-[acyl-carrier-protein] synthase activity"/>
    <property type="evidence" value="ECO:0007669"/>
    <property type="project" value="UniProtKB-EC"/>
</dbReference>
<proteinExistence type="predicted"/>
<feature type="region of interest" description="C-terminal hotdog fold" evidence="4">
    <location>
        <begin position="1523"/>
        <end position="1665"/>
    </location>
</feature>
<dbReference type="Pfam" id="PF14765">
    <property type="entry name" value="PS-DH"/>
    <property type="match status" value="1"/>
</dbReference>
<dbReference type="InterPro" id="IPR049552">
    <property type="entry name" value="PKS_DH_N"/>
</dbReference>
<keyword evidence="1" id="KW-0596">Phosphopantetheine</keyword>
<comment type="caution">
    <text evidence="9">The sequence shown here is derived from an EMBL/GenBank/DDBJ whole genome shotgun (WGS) entry which is preliminary data.</text>
</comment>
<dbReference type="InterPro" id="IPR016039">
    <property type="entry name" value="Thiolase-like"/>
</dbReference>
<feature type="domain" description="Ketosynthase family 3 (KS3)" evidence="7">
    <location>
        <begin position="10"/>
        <end position="437"/>
    </location>
</feature>
<dbReference type="InterPro" id="IPR016036">
    <property type="entry name" value="Malonyl_transacylase_ACP-bd"/>
</dbReference>
<dbReference type="Pfam" id="PF02801">
    <property type="entry name" value="Ketoacyl-synt_C"/>
    <property type="match status" value="1"/>
</dbReference>
<dbReference type="InterPro" id="IPR013968">
    <property type="entry name" value="PKS_KR"/>
</dbReference>
<dbReference type="InterPro" id="IPR006162">
    <property type="entry name" value="Ppantetheine_attach_site"/>
</dbReference>
<dbReference type="InterPro" id="IPR001031">
    <property type="entry name" value="Thioesterase"/>
</dbReference>
<dbReference type="Pfam" id="PF00698">
    <property type="entry name" value="Acyl_transf_1"/>
    <property type="match status" value="1"/>
</dbReference>
<dbReference type="Pfam" id="PF21089">
    <property type="entry name" value="PKS_DH_N"/>
    <property type="match status" value="1"/>
</dbReference>
<dbReference type="InterPro" id="IPR036291">
    <property type="entry name" value="NAD(P)-bd_dom_sf"/>
</dbReference>
<dbReference type="InterPro" id="IPR014031">
    <property type="entry name" value="Ketoacyl_synth_C"/>
</dbReference>
<accession>A0ABX2CWR1</accession>
<evidence type="ECO:0000256" key="4">
    <source>
        <dbReference type="PROSITE-ProRule" id="PRU01363"/>
    </source>
</evidence>
<dbReference type="PANTHER" id="PTHR43775">
    <property type="entry name" value="FATTY ACID SYNTHASE"/>
    <property type="match status" value="1"/>
</dbReference>
<dbReference type="InterPro" id="IPR049900">
    <property type="entry name" value="PKS_mFAS_DH"/>
</dbReference>
<reference evidence="9 10" key="1">
    <citation type="journal article" date="2020" name="Sci. Rep.">
        <title>A novel cyanobacterial geosmin producer, revising GeoA distribution and dispersion patterns in Bacteria.</title>
        <authorList>
            <person name="Churro C."/>
            <person name="Semedo-Aguiar A.P."/>
            <person name="Silva A.D."/>
            <person name="Pereira-Leal J.B."/>
            <person name="Leite R.B."/>
        </authorList>
    </citation>
    <scope>NUCLEOTIDE SEQUENCE [LARGE SCALE GENOMIC DNA]</scope>
    <source>
        <strain evidence="9 10">IPMA8</strain>
    </source>
</reference>
<dbReference type="InterPro" id="IPR020807">
    <property type="entry name" value="PKS_DH"/>
</dbReference>
<dbReference type="PROSITE" id="PS52004">
    <property type="entry name" value="KS3_2"/>
    <property type="match status" value="1"/>
</dbReference>
<dbReference type="Pfam" id="PF22621">
    <property type="entry name" value="CurL-like_PKS_C"/>
    <property type="match status" value="1"/>
</dbReference>
<dbReference type="PROSITE" id="PS50075">
    <property type="entry name" value="CARRIER"/>
    <property type="match status" value="1"/>
</dbReference>
<dbReference type="SUPFAM" id="SSF55048">
    <property type="entry name" value="Probable ACP-binding domain of malonyl-CoA ACP transacylase"/>
    <property type="match status" value="1"/>
</dbReference>
<dbReference type="InterPro" id="IPR049551">
    <property type="entry name" value="PKS_DH_C"/>
</dbReference>